<evidence type="ECO:0000256" key="2">
    <source>
        <dbReference type="ARBA" id="ARBA00007935"/>
    </source>
</evidence>
<dbReference type="CDD" id="cd06550">
    <property type="entry name" value="TM_ABC_iron-siderophores_like"/>
    <property type="match status" value="1"/>
</dbReference>
<dbReference type="GO" id="GO:0005886">
    <property type="term" value="C:plasma membrane"/>
    <property type="evidence" value="ECO:0007669"/>
    <property type="project" value="UniProtKB-SubCell"/>
</dbReference>
<proteinExistence type="inferred from homology"/>
<organism evidence="9 10">
    <name type="scientific">Loktanella fryxellensis</name>
    <dbReference type="NCBI Taxonomy" id="245187"/>
    <lineage>
        <taxon>Bacteria</taxon>
        <taxon>Pseudomonadati</taxon>
        <taxon>Pseudomonadota</taxon>
        <taxon>Alphaproteobacteria</taxon>
        <taxon>Rhodobacterales</taxon>
        <taxon>Roseobacteraceae</taxon>
        <taxon>Loktanella</taxon>
    </lineage>
</organism>
<dbReference type="Pfam" id="PF01032">
    <property type="entry name" value="FecCD"/>
    <property type="match status" value="2"/>
</dbReference>
<evidence type="ECO:0000256" key="8">
    <source>
        <dbReference type="SAM" id="Phobius"/>
    </source>
</evidence>
<keyword evidence="4" id="KW-1003">Cell membrane</keyword>
<dbReference type="AlphaFoldDB" id="A0A1H8HEU3"/>
<keyword evidence="10" id="KW-1185">Reference proteome</keyword>
<reference evidence="9 10" key="1">
    <citation type="submission" date="2016-10" db="EMBL/GenBank/DDBJ databases">
        <authorList>
            <person name="de Groot N.N."/>
        </authorList>
    </citation>
    <scope>NUCLEOTIDE SEQUENCE [LARGE SCALE GENOMIC DNA]</scope>
    <source>
        <strain evidence="9 10">DSM 16213</strain>
    </source>
</reference>
<evidence type="ECO:0000256" key="6">
    <source>
        <dbReference type="ARBA" id="ARBA00022989"/>
    </source>
</evidence>
<keyword evidence="6 8" id="KW-1133">Transmembrane helix</keyword>
<feature type="transmembrane region" description="Helical" evidence="8">
    <location>
        <begin position="109"/>
        <end position="129"/>
    </location>
</feature>
<accession>A0A1H8HEU3</accession>
<evidence type="ECO:0000256" key="1">
    <source>
        <dbReference type="ARBA" id="ARBA00004651"/>
    </source>
</evidence>
<dbReference type="InterPro" id="IPR037294">
    <property type="entry name" value="ABC_BtuC-like"/>
</dbReference>
<dbReference type="GO" id="GO:0033214">
    <property type="term" value="P:siderophore-iron import into cell"/>
    <property type="evidence" value="ECO:0007669"/>
    <property type="project" value="TreeGrafter"/>
</dbReference>
<gene>
    <name evidence="9" type="ORF">SAMN04488003_12047</name>
</gene>
<evidence type="ECO:0000313" key="9">
    <source>
        <dbReference type="EMBL" id="SEN54068.1"/>
    </source>
</evidence>
<dbReference type="EMBL" id="FOCI01000020">
    <property type="protein sequence ID" value="SEN54068.1"/>
    <property type="molecule type" value="Genomic_DNA"/>
</dbReference>
<dbReference type="PANTHER" id="PTHR30472">
    <property type="entry name" value="FERRIC ENTEROBACTIN TRANSPORT SYSTEM PERMEASE PROTEIN"/>
    <property type="match status" value="1"/>
</dbReference>
<evidence type="ECO:0000256" key="7">
    <source>
        <dbReference type="ARBA" id="ARBA00023136"/>
    </source>
</evidence>
<keyword evidence="7 8" id="KW-0472">Membrane</keyword>
<feature type="transmembrane region" description="Helical" evidence="8">
    <location>
        <begin position="79"/>
        <end position="100"/>
    </location>
</feature>
<feature type="transmembrane region" description="Helical" evidence="8">
    <location>
        <begin position="135"/>
        <end position="159"/>
    </location>
</feature>
<keyword evidence="5 8" id="KW-0812">Transmembrane</keyword>
<feature type="transmembrane region" description="Helical" evidence="8">
    <location>
        <begin position="293"/>
        <end position="310"/>
    </location>
</feature>
<dbReference type="Proteomes" id="UP000199585">
    <property type="component" value="Unassembled WGS sequence"/>
</dbReference>
<evidence type="ECO:0000256" key="5">
    <source>
        <dbReference type="ARBA" id="ARBA00022692"/>
    </source>
</evidence>
<comment type="similarity">
    <text evidence="2">Belongs to the binding-protein-dependent transport system permease family. FecCD subfamily.</text>
</comment>
<dbReference type="SUPFAM" id="SSF81345">
    <property type="entry name" value="ABC transporter involved in vitamin B12 uptake, BtuC"/>
    <property type="match status" value="1"/>
</dbReference>
<keyword evidence="3" id="KW-0813">Transport</keyword>
<feature type="transmembrane region" description="Helical" evidence="8">
    <location>
        <begin position="265"/>
        <end position="287"/>
    </location>
</feature>
<evidence type="ECO:0000256" key="3">
    <source>
        <dbReference type="ARBA" id="ARBA00022448"/>
    </source>
</evidence>
<name>A0A1H8HEU3_9RHOB</name>
<dbReference type="GO" id="GO:0022857">
    <property type="term" value="F:transmembrane transporter activity"/>
    <property type="evidence" value="ECO:0007669"/>
    <property type="project" value="InterPro"/>
</dbReference>
<dbReference type="STRING" id="245187.SAMN04488003_12047"/>
<protein>
    <submittedName>
        <fullName evidence="9">Iron complex transport system permease protein</fullName>
    </submittedName>
</protein>
<comment type="subcellular location">
    <subcellularLocation>
        <location evidence="1">Cell membrane</location>
        <topology evidence="1">Multi-pass membrane protein</topology>
    </subcellularLocation>
</comment>
<evidence type="ECO:0000256" key="4">
    <source>
        <dbReference type="ARBA" id="ARBA00022475"/>
    </source>
</evidence>
<dbReference type="Gene3D" id="1.10.3470.10">
    <property type="entry name" value="ABC transporter involved in vitamin B12 uptake, BtuC"/>
    <property type="match status" value="2"/>
</dbReference>
<dbReference type="RefSeq" id="WP_245731563.1">
    <property type="nucleotide sequence ID" value="NZ_FOCI01000020.1"/>
</dbReference>
<evidence type="ECO:0000313" key="10">
    <source>
        <dbReference type="Proteomes" id="UP000199585"/>
    </source>
</evidence>
<sequence length="318" mass="31819">MSVVLLHPARPLACLLADLRRRQVRRGRAVVAGLLALLLALAVLTLCVGQDVTPPGEVLRVLLGQAESFTVTTLRGPRLVLGVLAGLCFGLGGAACQVLLRNALASPDIIGIGAGSGAAAVFGIVVLGLSGGRLILTGIGVAAMLGSVTAWLLLNAPAWSLQDALRWLTGSLNGAQLDQAGPLVAALALCGGALLALSRDIATLSLGDDKASALGVRLGRVRVATILCVVGLVAVATAAVGSIAFVGFLSAPIAARLAGPGRSPLIPAALVGAVLVVGADFAGQVLLPHRYPVGVVTGALGAPFLLGLIVRMNRGGRT</sequence>
<feature type="transmembrane region" description="Helical" evidence="8">
    <location>
        <begin position="223"/>
        <end position="253"/>
    </location>
</feature>
<dbReference type="InterPro" id="IPR000522">
    <property type="entry name" value="ABC_transptr_permease_BtuC"/>
</dbReference>
<dbReference type="PANTHER" id="PTHR30472:SF24">
    <property type="entry name" value="FERRIC ENTEROBACTIN TRANSPORT SYSTEM PERMEASE PROTEIN FEPG"/>
    <property type="match status" value="1"/>
</dbReference>